<protein>
    <submittedName>
        <fullName evidence="1">Uncharacterized protein</fullName>
    </submittedName>
</protein>
<evidence type="ECO:0000313" key="1">
    <source>
        <dbReference type="EnsemblPlants" id="TuG1812G0100000825.01.T01"/>
    </source>
</evidence>
<dbReference type="Gramene" id="TuG1812G0100000825.01.T01">
    <property type="protein sequence ID" value="TuG1812G0100000825.01.T01"/>
    <property type="gene ID" value="TuG1812G0100000825.01"/>
</dbReference>
<sequence>MGSRRLRKILLWENAKREKGCKQKSAGLEFKHDLRPNKEKMQEAGGKMTFPVTRSLVFTKMQLAYLLPQCWACYFN</sequence>
<reference evidence="2" key="1">
    <citation type="journal article" date="2013" name="Nature">
        <title>Draft genome of the wheat A-genome progenitor Triticum urartu.</title>
        <authorList>
            <person name="Ling H.Q."/>
            <person name="Zhao S."/>
            <person name="Liu D."/>
            <person name="Wang J."/>
            <person name="Sun H."/>
            <person name="Zhang C."/>
            <person name="Fan H."/>
            <person name="Li D."/>
            <person name="Dong L."/>
            <person name="Tao Y."/>
            <person name="Gao C."/>
            <person name="Wu H."/>
            <person name="Li Y."/>
            <person name="Cui Y."/>
            <person name="Guo X."/>
            <person name="Zheng S."/>
            <person name="Wang B."/>
            <person name="Yu K."/>
            <person name="Liang Q."/>
            <person name="Yang W."/>
            <person name="Lou X."/>
            <person name="Chen J."/>
            <person name="Feng M."/>
            <person name="Jian J."/>
            <person name="Zhang X."/>
            <person name="Luo G."/>
            <person name="Jiang Y."/>
            <person name="Liu J."/>
            <person name="Wang Z."/>
            <person name="Sha Y."/>
            <person name="Zhang B."/>
            <person name="Wu H."/>
            <person name="Tang D."/>
            <person name="Shen Q."/>
            <person name="Xue P."/>
            <person name="Zou S."/>
            <person name="Wang X."/>
            <person name="Liu X."/>
            <person name="Wang F."/>
            <person name="Yang Y."/>
            <person name="An X."/>
            <person name="Dong Z."/>
            <person name="Zhang K."/>
            <person name="Zhang X."/>
            <person name="Luo M.C."/>
            <person name="Dvorak J."/>
            <person name="Tong Y."/>
            <person name="Wang J."/>
            <person name="Yang H."/>
            <person name="Li Z."/>
            <person name="Wang D."/>
            <person name="Zhang A."/>
            <person name="Wang J."/>
        </authorList>
    </citation>
    <scope>NUCLEOTIDE SEQUENCE</scope>
    <source>
        <strain evidence="2">cv. G1812</strain>
    </source>
</reference>
<dbReference type="AlphaFoldDB" id="A0A8R7JVZ7"/>
<reference evidence="1" key="3">
    <citation type="submission" date="2022-06" db="UniProtKB">
        <authorList>
            <consortium name="EnsemblPlants"/>
        </authorList>
    </citation>
    <scope>IDENTIFICATION</scope>
</reference>
<organism evidence="1 2">
    <name type="scientific">Triticum urartu</name>
    <name type="common">Red wild einkorn</name>
    <name type="synonym">Crithodium urartu</name>
    <dbReference type="NCBI Taxonomy" id="4572"/>
    <lineage>
        <taxon>Eukaryota</taxon>
        <taxon>Viridiplantae</taxon>
        <taxon>Streptophyta</taxon>
        <taxon>Embryophyta</taxon>
        <taxon>Tracheophyta</taxon>
        <taxon>Spermatophyta</taxon>
        <taxon>Magnoliopsida</taxon>
        <taxon>Liliopsida</taxon>
        <taxon>Poales</taxon>
        <taxon>Poaceae</taxon>
        <taxon>BOP clade</taxon>
        <taxon>Pooideae</taxon>
        <taxon>Triticodae</taxon>
        <taxon>Triticeae</taxon>
        <taxon>Triticinae</taxon>
        <taxon>Triticum</taxon>
    </lineage>
</organism>
<name>A0A8R7JVZ7_TRIUA</name>
<dbReference type="EnsemblPlants" id="TuG1812G0100000825.01.T01">
    <property type="protein sequence ID" value="TuG1812G0100000825.01.T01"/>
    <property type="gene ID" value="TuG1812G0100000825.01"/>
</dbReference>
<keyword evidence="2" id="KW-1185">Reference proteome</keyword>
<proteinExistence type="predicted"/>
<accession>A0A8R7JVZ7</accession>
<reference evidence="1" key="2">
    <citation type="submission" date="2018-03" db="EMBL/GenBank/DDBJ databases">
        <title>The Triticum urartu genome reveals the dynamic nature of wheat genome evolution.</title>
        <authorList>
            <person name="Ling H."/>
            <person name="Ma B."/>
            <person name="Shi X."/>
            <person name="Liu H."/>
            <person name="Dong L."/>
            <person name="Sun H."/>
            <person name="Cao Y."/>
            <person name="Gao Q."/>
            <person name="Zheng S."/>
            <person name="Li Y."/>
            <person name="Yu Y."/>
            <person name="Du H."/>
            <person name="Qi M."/>
            <person name="Li Y."/>
            <person name="Yu H."/>
            <person name="Cui Y."/>
            <person name="Wang N."/>
            <person name="Chen C."/>
            <person name="Wu H."/>
            <person name="Zhao Y."/>
            <person name="Zhang J."/>
            <person name="Li Y."/>
            <person name="Zhou W."/>
            <person name="Zhang B."/>
            <person name="Hu W."/>
            <person name="Eijk M."/>
            <person name="Tang J."/>
            <person name="Witsenboer H."/>
            <person name="Zhao S."/>
            <person name="Li Z."/>
            <person name="Zhang A."/>
            <person name="Wang D."/>
            <person name="Liang C."/>
        </authorList>
    </citation>
    <scope>NUCLEOTIDE SEQUENCE [LARGE SCALE GENOMIC DNA]</scope>
    <source>
        <strain evidence="1">cv. G1812</strain>
    </source>
</reference>
<evidence type="ECO:0000313" key="2">
    <source>
        <dbReference type="Proteomes" id="UP000015106"/>
    </source>
</evidence>
<dbReference type="Proteomes" id="UP000015106">
    <property type="component" value="Chromosome 1"/>
</dbReference>